<dbReference type="PANTHER" id="PTHR46847:SF1">
    <property type="entry name" value="D-ALLOSE-BINDING PERIPLASMIC PROTEIN-RELATED"/>
    <property type="match status" value="1"/>
</dbReference>
<dbReference type="CDD" id="cd06316">
    <property type="entry name" value="PBP1_ABC_sugar_binding-like"/>
    <property type="match status" value="1"/>
</dbReference>
<keyword evidence="3 4" id="KW-0732">Signal</keyword>
<dbReference type="GO" id="GO:0030313">
    <property type="term" value="C:cell envelope"/>
    <property type="evidence" value="ECO:0007669"/>
    <property type="project" value="UniProtKB-SubCell"/>
</dbReference>
<evidence type="ECO:0000313" key="6">
    <source>
        <dbReference type="EMBL" id="MCB8881441.1"/>
    </source>
</evidence>
<feature type="domain" description="Periplasmic binding protein" evidence="5">
    <location>
        <begin position="63"/>
        <end position="319"/>
    </location>
</feature>
<dbReference type="GO" id="GO:0030246">
    <property type="term" value="F:carbohydrate binding"/>
    <property type="evidence" value="ECO:0007669"/>
    <property type="project" value="UniProtKB-ARBA"/>
</dbReference>
<organism evidence="6 7">
    <name type="scientific">Acidisoma cellulosilyticum</name>
    <dbReference type="NCBI Taxonomy" id="2802395"/>
    <lineage>
        <taxon>Bacteria</taxon>
        <taxon>Pseudomonadati</taxon>
        <taxon>Pseudomonadota</taxon>
        <taxon>Alphaproteobacteria</taxon>
        <taxon>Acetobacterales</taxon>
        <taxon>Acidocellaceae</taxon>
        <taxon>Acidisoma</taxon>
    </lineage>
</organism>
<evidence type="ECO:0000256" key="1">
    <source>
        <dbReference type="ARBA" id="ARBA00004196"/>
    </source>
</evidence>
<dbReference type="RefSeq" id="WP_227308112.1">
    <property type="nucleotide sequence ID" value="NZ_JAESVA010000004.1"/>
</dbReference>
<dbReference type="AlphaFoldDB" id="A0A963Z2R5"/>
<proteinExistence type="inferred from homology"/>
<keyword evidence="7" id="KW-1185">Reference proteome</keyword>
<accession>A0A963Z2R5</accession>
<reference evidence="6 7" key="1">
    <citation type="journal article" date="2021" name="Microorganisms">
        <title>Acidisoma silvae sp. nov. and Acidisomacellulosilytica sp. nov., Two Acidophilic Bacteria Isolated from Decaying Wood, Hydrolyzing Cellulose and Producing Poly-3-hydroxybutyrate.</title>
        <authorList>
            <person name="Mieszkin S."/>
            <person name="Pouder E."/>
            <person name="Uroz S."/>
            <person name="Simon-Colin C."/>
            <person name="Alain K."/>
        </authorList>
    </citation>
    <scope>NUCLEOTIDE SEQUENCE [LARGE SCALE GENOMIC DNA]</scope>
    <source>
        <strain evidence="6 7">HW T5.17</strain>
    </source>
</reference>
<feature type="chain" id="PRO_5037315846" evidence="4">
    <location>
        <begin position="27"/>
        <end position="358"/>
    </location>
</feature>
<dbReference type="Proteomes" id="UP000721844">
    <property type="component" value="Unassembled WGS sequence"/>
</dbReference>
<sequence>MTRLSSKLLATAAILLGLAYTTEVYAAAPATVGPHGESATPSSALSLTPVEIAKLKAGHYTAAFVWHTTSDFTNGVTAGATDTFAKLGIKVIATTDAGFDSAKQMDDVQTITARRPSVILSLPLDPVGSAAAFRPALADGTKLVFLSNVPNGYKAGKDYVAIVTDDLHAMGSRAADALASAIGDKGKVGYIFHDAQYYVTNQRDQAFKSTIEDQYKNITINEQQGISDPANAEDIANAMLTKTPGLDGIYVTWAEPAEGVLAALRAAGNKHTKIVTLDLSEPIALDMAQNGNVAAIVADATYELGRTMATAAAYGLLGKPCPGFIVAPAMTITKANLLAGYEASLHREAPKSVIDALK</sequence>
<evidence type="ECO:0000313" key="7">
    <source>
        <dbReference type="Proteomes" id="UP000721844"/>
    </source>
</evidence>
<comment type="caution">
    <text evidence="6">The sequence shown here is derived from an EMBL/GenBank/DDBJ whole genome shotgun (WGS) entry which is preliminary data.</text>
</comment>
<evidence type="ECO:0000259" key="5">
    <source>
        <dbReference type="Pfam" id="PF13407"/>
    </source>
</evidence>
<comment type="similarity">
    <text evidence="2">Belongs to the bacterial solute-binding protein 2 family.</text>
</comment>
<dbReference type="Pfam" id="PF13407">
    <property type="entry name" value="Peripla_BP_4"/>
    <property type="match status" value="1"/>
</dbReference>
<evidence type="ECO:0000256" key="2">
    <source>
        <dbReference type="ARBA" id="ARBA00007639"/>
    </source>
</evidence>
<evidence type="ECO:0000256" key="3">
    <source>
        <dbReference type="ARBA" id="ARBA00022729"/>
    </source>
</evidence>
<gene>
    <name evidence="6" type="ORF">ACELLULO517_14420</name>
</gene>
<dbReference type="InterPro" id="IPR028082">
    <property type="entry name" value="Peripla_BP_I"/>
</dbReference>
<name>A0A963Z2R5_9PROT</name>
<dbReference type="PANTHER" id="PTHR46847">
    <property type="entry name" value="D-ALLOSE-BINDING PERIPLASMIC PROTEIN-RELATED"/>
    <property type="match status" value="1"/>
</dbReference>
<protein>
    <submittedName>
        <fullName evidence="6">Substrate-binding domain-containing protein</fullName>
    </submittedName>
</protein>
<dbReference type="SUPFAM" id="SSF53822">
    <property type="entry name" value="Periplasmic binding protein-like I"/>
    <property type="match status" value="1"/>
</dbReference>
<dbReference type="EMBL" id="JAESVA010000004">
    <property type="protein sequence ID" value="MCB8881441.1"/>
    <property type="molecule type" value="Genomic_DNA"/>
</dbReference>
<dbReference type="InterPro" id="IPR025997">
    <property type="entry name" value="SBP_2_dom"/>
</dbReference>
<comment type="subcellular location">
    <subcellularLocation>
        <location evidence="1">Cell envelope</location>
    </subcellularLocation>
</comment>
<evidence type="ECO:0000256" key="4">
    <source>
        <dbReference type="SAM" id="SignalP"/>
    </source>
</evidence>
<dbReference type="Gene3D" id="3.40.50.2300">
    <property type="match status" value="2"/>
</dbReference>
<feature type="signal peptide" evidence="4">
    <location>
        <begin position="1"/>
        <end position="26"/>
    </location>
</feature>